<dbReference type="Proteomes" id="UP000276215">
    <property type="component" value="Unassembled WGS sequence"/>
</dbReference>
<gene>
    <name evidence="1" type="ORF">L873DRAFT_184917</name>
</gene>
<keyword evidence="2" id="KW-1185">Reference proteome</keyword>
<reference evidence="1 2" key="1">
    <citation type="journal article" date="2018" name="Nat. Ecol. Evol.">
        <title>Pezizomycetes genomes reveal the molecular basis of ectomycorrhizal truffle lifestyle.</title>
        <authorList>
            <person name="Murat C."/>
            <person name="Payen T."/>
            <person name="Noel B."/>
            <person name="Kuo A."/>
            <person name="Morin E."/>
            <person name="Chen J."/>
            <person name="Kohler A."/>
            <person name="Krizsan K."/>
            <person name="Balestrini R."/>
            <person name="Da Silva C."/>
            <person name="Montanini B."/>
            <person name="Hainaut M."/>
            <person name="Levati E."/>
            <person name="Barry K.W."/>
            <person name="Belfiori B."/>
            <person name="Cichocki N."/>
            <person name="Clum A."/>
            <person name="Dockter R.B."/>
            <person name="Fauchery L."/>
            <person name="Guy J."/>
            <person name="Iotti M."/>
            <person name="Le Tacon F."/>
            <person name="Lindquist E.A."/>
            <person name="Lipzen A."/>
            <person name="Malagnac F."/>
            <person name="Mello A."/>
            <person name="Molinier V."/>
            <person name="Miyauchi S."/>
            <person name="Poulain J."/>
            <person name="Riccioni C."/>
            <person name="Rubini A."/>
            <person name="Sitrit Y."/>
            <person name="Splivallo R."/>
            <person name="Traeger S."/>
            <person name="Wang M."/>
            <person name="Zifcakova L."/>
            <person name="Wipf D."/>
            <person name="Zambonelli A."/>
            <person name="Paolocci F."/>
            <person name="Nowrousian M."/>
            <person name="Ottonello S."/>
            <person name="Baldrian P."/>
            <person name="Spatafora J.W."/>
            <person name="Henrissat B."/>
            <person name="Nagy L.G."/>
            <person name="Aury J.M."/>
            <person name="Wincker P."/>
            <person name="Grigoriev I.V."/>
            <person name="Bonfante P."/>
            <person name="Martin F.M."/>
        </authorList>
    </citation>
    <scope>NUCLEOTIDE SEQUENCE [LARGE SCALE GENOMIC DNA]</scope>
    <source>
        <strain evidence="1 2">120613-1</strain>
    </source>
</reference>
<name>A0A3N4J5M3_9PEZI</name>
<accession>A0A3N4J5M3</accession>
<evidence type="ECO:0000313" key="2">
    <source>
        <dbReference type="Proteomes" id="UP000276215"/>
    </source>
</evidence>
<dbReference type="AlphaFoldDB" id="A0A3N4J5M3"/>
<dbReference type="EMBL" id="ML120470">
    <property type="protein sequence ID" value="RPA92557.1"/>
    <property type="molecule type" value="Genomic_DNA"/>
</dbReference>
<evidence type="ECO:0000313" key="1">
    <source>
        <dbReference type="EMBL" id="RPA92557.1"/>
    </source>
</evidence>
<proteinExistence type="predicted"/>
<sequence>MAKSISALRDWTGVDRTGTAQASLPYDHTVHSRWTECTHFYSMISYSCLCMIGLVPITADMSTADGCEPWELKLKSLLVRCRILKKKNAYHHHHHHHHHHQRITTTTDDVWYRQEAQIIINFCDFSKARSSVDPRRREID</sequence>
<protein>
    <submittedName>
        <fullName evidence="1">Uncharacterized protein</fullName>
    </submittedName>
</protein>
<organism evidence="1 2">
    <name type="scientific">Choiromyces venosus 120613-1</name>
    <dbReference type="NCBI Taxonomy" id="1336337"/>
    <lineage>
        <taxon>Eukaryota</taxon>
        <taxon>Fungi</taxon>
        <taxon>Dikarya</taxon>
        <taxon>Ascomycota</taxon>
        <taxon>Pezizomycotina</taxon>
        <taxon>Pezizomycetes</taxon>
        <taxon>Pezizales</taxon>
        <taxon>Tuberaceae</taxon>
        <taxon>Choiromyces</taxon>
    </lineage>
</organism>